<evidence type="ECO:0000256" key="7">
    <source>
        <dbReference type="ARBA" id="ARBA00022989"/>
    </source>
</evidence>
<evidence type="ECO:0000313" key="12">
    <source>
        <dbReference type="EMBL" id="KAH7515595.1"/>
    </source>
</evidence>
<dbReference type="PANTHER" id="PTHR47953">
    <property type="entry name" value="OS08G0105600 PROTEIN"/>
    <property type="match status" value="1"/>
</dbReference>
<keyword evidence="5" id="KW-0812">Transmembrane</keyword>
<proteinExistence type="inferred from homology"/>
<dbReference type="GO" id="GO:0004497">
    <property type="term" value="F:monooxygenase activity"/>
    <property type="evidence" value="ECO:0007669"/>
    <property type="project" value="UniProtKB-KW"/>
</dbReference>
<accession>A0A978UL93</accession>
<evidence type="ECO:0000256" key="4">
    <source>
        <dbReference type="ARBA" id="ARBA00022617"/>
    </source>
</evidence>
<keyword evidence="8" id="KW-0560">Oxidoreductase</keyword>
<dbReference type="EMBL" id="JAEACU010000010">
    <property type="protein sequence ID" value="KAH7515595.1"/>
    <property type="molecule type" value="Genomic_DNA"/>
</dbReference>
<dbReference type="Gene3D" id="1.10.630.10">
    <property type="entry name" value="Cytochrome P450"/>
    <property type="match status" value="1"/>
</dbReference>
<dbReference type="Pfam" id="PF00067">
    <property type="entry name" value="p450"/>
    <property type="match status" value="1"/>
</dbReference>
<evidence type="ECO:0008006" key="14">
    <source>
        <dbReference type="Google" id="ProtNLM"/>
    </source>
</evidence>
<keyword evidence="6" id="KW-0479">Metal-binding</keyword>
<dbReference type="PANTHER" id="PTHR47953:SF19">
    <property type="entry name" value="OS06G0641600 PROTEIN"/>
    <property type="match status" value="1"/>
</dbReference>
<evidence type="ECO:0000256" key="8">
    <source>
        <dbReference type="ARBA" id="ARBA00023002"/>
    </source>
</evidence>
<gene>
    <name evidence="12" type="ORF">FEM48_Zijuj10G0043200</name>
</gene>
<protein>
    <recommendedName>
        <fullName evidence="14">Cytochrome P450 71A1-like</fullName>
    </recommendedName>
</protein>
<name>A0A978UL93_ZIZJJ</name>
<reference evidence="12" key="1">
    <citation type="journal article" date="2021" name="Front. Plant Sci.">
        <title>Chromosome-Scale Genome Assembly for Chinese Sour Jujube and Insights Into Its Genome Evolution and Domestication Signature.</title>
        <authorList>
            <person name="Shen L.-Y."/>
            <person name="Luo H."/>
            <person name="Wang X.-L."/>
            <person name="Wang X.-M."/>
            <person name="Qiu X.-J."/>
            <person name="Liu H."/>
            <person name="Zhou S.-S."/>
            <person name="Jia K.-H."/>
            <person name="Nie S."/>
            <person name="Bao Y.-T."/>
            <person name="Zhang R.-G."/>
            <person name="Yun Q.-Z."/>
            <person name="Chai Y.-H."/>
            <person name="Lu J.-Y."/>
            <person name="Li Y."/>
            <person name="Zhao S.-W."/>
            <person name="Mao J.-F."/>
            <person name="Jia S.-G."/>
            <person name="Mao Y.-M."/>
        </authorList>
    </citation>
    <scope>NUCLEOTIDE SEQUENCE</scope>
    <source>
        <strain evidence="12">AT0</strain>
        <tissue evidence="12">Leaf</tissue>
    </source>
</reference>
<dbReference type="GO" id="GO:0020037">
    <property type="term" value="F:heme binding"/>
    <property type="evidence" value="ECO:0007669"/>
    <property type="project" value="InterPro"/>
</dbReference>
<keyword evidence="11" id="KW-0472">Membrane</keyword>
<dbReference type="SUPFAM" id="SSF48264">
    <property type="entry name" value="Cytochrome P450"/>
    <property type="match status" value="1"/>
</dbReference>
<keyword evidence="9" id="KW-0408">Iron</keyword>
<dbReference type="GO" id="GO:0016020">
    <property type="term" value="C:membrane"/>
    <property type="evidence" value="ECO:0007669"/>
    <property type="project" value="UniProtKB-SubCell"/>
</dbReference>
<comment type="cofactor">
    <cofactor evidence="1">
        <name>heme</name>
        <dbReference type="ChEBI" id="CHEBI:30413"/>
    </cofactor>
</comment>
<evidence type="ECO:0000256" key="5">
    <source>
        <dbReference type="ARBA" id="ARBA00022692"/>
    </source>
</evidence>
<evidence type="ECO:0000256" key="10">
    <source>
        <dbReference type="ARBA" id="ARBA00023033"/>
    </source>
</evidence>
<evidence type="ECO:0000256" key="6">
    <source>
        <dbReference type="ARBA" id="ARBA00022723"/>
    </source>
</evidence>
<keyword evidence="7" id="KW-1133">Transmembrane helix</keyword>
<dbReference type="InterPro" id="IPR036396">
    <property type="entry name" value="Cyt_P450_sf"/>
</dbReference>
<comment type="similarity">
    <text evidence="3">Belongs to the cytochrome P450 family.</text>
</comment>
<evidence type="ECO:0000256" key="1">
    <source>
        <dbReference type="ARBA" id="ARBA00001971"/>
    </source>
</evidence>
<dbReference type="Proteomes" id="UP000813462">
    <property type="component" value="Unassembled WGS sequence"/>
</dbReference>
<organism evidence="12 13">
    <name type="scientific">Ziziphus jujuba var. spinosa</name>
    <dbReference type="NCBI Taxonomy" id="714518"/>
    <lineage>
        <taxon>Eukaryota</taxon>
        <taxon>Viridiplantae</taxon>
        <taxon>Streptophyta</taxon>
        <taxon>Embryophyta</taxon>
        <taxon>Tracheophyta</taxon>
        <taxon>Spermatophyta</taxon>
        <taxon>Magnoliopsida</taxon>
        <taxon>eudicotyledons</taxon>
        <taxon>Gunneridae</taxon>
        <taxon>Pentapetalae</taxon>
        <taxon>rosids</taxon>
        <taxon>fabids</taxon>
        <taxon>Rosales</taxon>
        <taxon>Rhamnaceae</taxon>
        <taxon>Paliureae</taxon>
        <taxon>Ziziphus</taxon>
    </lineage>
</organism>
<evidence type="ECO:0000256" key="2">
    <source>
        <dbReference type="ARBA" id="ARBA00004167"/>
    </source>
</evidence>
<dbReference type="AlphaFoldDB" id="A0A978UL93"/>
<dbReference type="GO" id="GO:0016705">
    <property type="term" value="F:oxidoreductase activity, acting on paired donors, with incorporation or reduction of molecular oxygen"/>
    <property type="evidence" value="ECO:0007669"/>
    <property type="project" value="InterPro"/>
</dbReference>
<comment type="caution">
    <text evidence="12">The sequence shown here is derived from an EMBL/GenBank/DDBJ whole genome shotgun (WGS) entry which is preliminary data.</text>
</comment>
<dbReference type="GO" id="GO:0005506">
    <property type="term" value="F:iron ion binding"/>
    <property type="evidence" value="ECO:0007669"/>
    <property type="project" value="InterPro"/>
</dbReference>
<comment type="subcellular location">
    <subcellularLocation>
        <location evidence="2">Membrane</location>
        <topology evidence="2">Single-pass membrane protein</topology>
    </subcellularLocation>
</comment>
<keyword evidence="4" id="KW-0349">Heme</keyword>
<evidence type="ECO:0000256" key="9">
    <source>
        <dbReference type="ARBA" id="ARBA00023004"/>
    </source>
</evidence>
<keyword evidence="10" id="KW-0503">Monooxygenase</keyword>
<evidence type="ECO:0000256" key="11">
    <source>
        <dbReference type="ARBA" id="ARBA00023136"/>
    </source>
</evidence>
<evidence type="ECO:0000313" key="13">
    <source>
        <dbReference type="Proteomes" id="UP000813462"/>
    </source>
</evidence>
<dbReference type="InterPro" id="IPR052306">
    <property type="entry name" value="CYP450_71D"/>
</dbReference>
<evidence type="ECO:0000256" key="3">
    <source>
        <dbReference type="ARBA" id="ARBA00010617"/>
    </source>
</evidence>
<dbReference type="InterPro" id="IPR001128">
    <property type="entry name" value="Cyt_P450"/>
</dbReference>
<sequence length="161" mass="17939">MEDLVDVLLRVQQQNDLVVPITDDNLKAPLLAMRLHPPGPLLVPPESMQKCTLDGYEIASKTQVLINAYAIGRDPEAWENPLMYNPERRGCPGFAFGLAIVEIALARLLYHFDWALPQGVGPEDVDMEESFGLATRKKSALVLVPTPNKDYQLKDIDTKAQ</sequence>